<evidence type="ECO:0000313" key="3">
    <source>
        <dbReference type="Proteomes" id="UP000677054"/>
    </source>
</evidence>
<dbReference type="AlphaFoldDB" id="A0A7R9FT38"/>
<dbReference type="EMBL" id="CAJPEV010008519">
    <property type="protein sequence ID" value="CAG0905309.1"/>
    <property type="molecule type" value="Genomic_DNA"/>
</dbReference>
<feature type="compositionally biased region" description="Low complexity" evidence="1">
    <location>
        <begin position="88"/>
        <end position="108"/>
    </location>
</feature>
<dbReference type="Proteomes" id="UP000677054">
    <property type="component" value="Unassembled WGS sequence"/>
</dbReference>
<name>A0A7R9FT38_9CRUS</name>
<feature type="compositionally biased region" description="Pro residues" evidence="1">
    <location>
        <begin position="8"/>
        <end position="23"/>
    </location>
</feature>
<keyword evidence="3" id="KW-1185">Reference proteome</keyword>
<evidence type="ECO:0000256" key="1">
    <source>
        <dbReference type="SAM" id="MobiDB-lite"/>
    </source>
</evidence>
<sequence length="166" mass="16605">MPQGAPHSPQPSGPSRPVVPPTAAPATASPHPMPPPAHEAAPSPSIPSVAGLRLNTGGMLGQNAIATPAHHPSPPIGAVPVPTPTPVAPSGQAGSAHAGPVAPHAGPPQRTGPAANAPAPTYEEKRLAKLQSSGATVQGPGWRLALVNKLSLVMMMRQLFGICKKL</sequence>
<feature type="compositionally biased region" description="Pro residues" evidence="1">
    <location>
        <begin position="71"/>
        <end position="87"/>
    </location>
</feature>
<proteinExistence type="predicted"/>
<reference evidence="2" key="1">
    <citation type="submission" date="2020-11" db="EMBL/GenBank/DDBJ databases">
        <authorList>
            <person name="Tran Van P."/>
        </authorList>
    </citation>
    <scope>NUCLEOTIDE SEQUENCE</scope>
</reference>
<gene>
    <name evidence="2" type="ORF">DSTB1V02_LOCUS13992</name>
</gene>
<feature type="compositionally biased region" description="Low complexity" evidence="1">
    <location>
        <begin position="38"/>
        <end position="48"/>
    </location>
</feature>
<feature type="non-terminal residue" evidence="2">
    <location>
        <position position="166"/>
    </location>
</feature>
<feature type="region of interest" description="Disordered" evidence="1">
    <location>
        <begin position="1"/>
        <end position="120"/>
    </location>
</feature>
<dbReference type="EMBL" id="LR908037">
    <property type="protein sequence ID" value="CAD7254246.1"/>
    <property type="molecule type" value="Genomic_DNA"/>
</dbReference>
<accession>A0A7R9FT38</accession>
<organism evidence="2">
    <name type="scientific">Darwinula stevensoni</name>
    <dbReference type="NCBI Taxonomy" id="69355"/>
    <lineage>
        <taxon>Eukaryota</taxon>
        <taxon>Metazoa</taxon>
        <taxon>Ecdysozoa</taxon>
        <taxon>Arthropoda</taxon>
        <taxon>Crustacea</taxon>
        <taxon>Oligostraca</taxon>
        <taxon>Ostracoda</taxon>
        <taxon>Podocopa</taxon>
        <taxon>Podocopida</taxon>
        <taxon>Darwinulocopina</taxon>
        <taxon>Darwinuloidea</taxon>
        <taxon>Darwinulidae</taxon>
        <taxon>Darwinula</taxon>
    </lineage>
</organism>
<evidence type="ECO:0000313" key="2">
    <source>
        <dbReference type="EMBL" id="CAD7254246.1"/>
    </source>
</evidence>
<protein>
    <submittedName>
        <fullName evidence="2">Uncharacterized protein</fullName>
    </submittedName>
</protein>